<evidence type="ECO:0000256" key="3">
    <source>
        <dbReference type="ARBA" id="ARBA00022964"/>
    </source>
</evidence>
<evidence type="ECO:0000256" key="5">
    <source>
        <dbReference type="ARBA" id="ARBA00023004"/>
    </source>
</evidence>
<dbReference type="OrthoDB" id="269774at2"/>
<dbReference type="InterPro" id="IPR044862">
    <property type="entry name" value="Pro_4_hyd_alph_FE2OG_OXY"/>
</dbReference>
<dbReference type="STRING" id="59920.PMN2A_0816"/>
<evidence type="ECO:0000256" key="2">
    <source>
        <dbReference type="ARBA" id="ARBA00022723"/>
    </source>
</evidence>
<keyword evidence="3" id="KW-0223">Dioxygenase</keyword>
<evidence type="ECO:0000256" key="4">
    <source>
        <dbReference type="ARBA" id="ARBA00023002"/>
    </source>
</evidence>
<sequence>MERLNTPISNLHPNFISSWIIKPLSLCDDLIEYFESNKANQKKGLTGSGLNTNKKDSFDIVIRPKEIILPRNEVFKKYFEKLFECHSDYISQWPFINNLCQKYEIGSFNLQRYTPGQHFKEIHTERTGIGTLHRVFVFMTYLNDVKEGGSTYFSHYDLEIEPRKGLTLIWPAEWTHAHRGNILKAGKKYIITGWINFPS</sequence>
<dbReference type="PANTHER" id="PTHR10869">
    <property type="entry name" value="PROLYL 4-HYDROXYLASE ALPHA SUBUNIT"/>
    <property type="match status" value="1"/>
</dbReference>
<dbReference type="RefSeq" id="WP_011294904.1">
    <property type="nucleotide sequence ID" value="NC_007335.2"/>
</dbReference>
<dbReference type="Gene3D" id="2.60.120.620">
    <property type="entry name" value="q2cbj1_9rhob like domain"/>
    <property type="match status" value="1"/>
</dbReference>
<dbReference type="GO" id="GO:0051213">
    <property type="term" value="F:dioxygenase activity"/>
    <property type="evidence" value="ECO:0007669"/>
    <property type="project" value="UniProtKB-KW"/>
</dbReference>
<reference evidence="7 8" key="1">
    <citation type="journal article" date="2007" name="PLoS Genet.">
        <title>Patterns and implications of gene gain and loss in the evolution of Prochlorococcus.</title>
        <authorList>
            <person name="Kettler G.C."/>
            <person name="Martiny A.C."/>
            <person name="Huang K."/>
            <person name="Zucker J."/>
            <person name="Coleman M.L."/>
            <person name="Rodrigue S."/>
            <person name="Chen F."/>
            <person name="Lapidus A."/>
            <person name="Ferriera S."/>
            <person name="Johnson J."/>
            <person name="Steglich C."/>
            <person name="Church G.M."/>
            <person name="Richardson P."/>
            <person name="Chisholm S.W."/>
        </authorList>
    </citation>
    <scope>NUCLEOTIDE SEQUENCE [LARGE SCALE GENOMIC DNA]</scope>
    <source>
        <strain evidence="7 8">NATL2A</strain>
    </source>
</reference>
<evidence type="ECO:0000313" key="8">
    <source>
        <dbReference type="Proteomes" id="UP000002535"/>
    </source>
</evidence>
<dbReference type="EMBL" id="CP000095">
    <property type="protein sequence ID" value="AAZ58307.1"/>
    <property type="molecule type" value="Genomic_DNA"/>
</dbReference>
<dbReference type="InterPro" id="IPR006620">
    <property type="entry name" value="Pro_4_hyd_alph"/>
</dbReference>
<dbReference type="KEGG" id="pmn:PMN2A_0816"/>
<dbReference type="AlphaFoldDB" id="Q46JM1"/>
<dbReference type="PhylomeDB" id="Q46JM1"/>
<evidence type="ECO:0000313" key="7">
    <source>
        <dbReference type="EMBL" id="AAZ58307.1"/>
    </source>
</evidence>
<organism evidence="7 8">
    <name type="scientific">Prochlorococcus marinus (strain NATL2A)</name>
    <dbReference type="NCBI Taxonomy" id="59920"/>
    <lineage>
        <taxon>Bacteria</taxon>
        <taxon>Bacillati</taxon>
        <taxon>Cyanobacteriota</taxon>
        <taxon>Cyanophyceae</taxon>
        <taxon>Synechococcales</taxon>
        <taxon>Prochlorococcaceae</taxon>
        <taxon>Prochlorococcus</taxon>
    </lineage>
</organism>
<keyword evidence="4" id="KW-0560">Oxidoreductase</keyword>
<dbReference type="SMART" id="SM00702">
    <property type="entry name" value="P4Hc"/>
    <property type="match status" value="1"/>
</dbReference>
<keyword evidence="8" id="KW-1185">Reference proteome</keyword>
<evidence type="ECO:0000256" key="1">
    <source>
        <dbReference type="ARBA" id="ARBA00001961"/>
    </source>
</evidence>
<gene>
    <name evidence="7" type="ordered locus">PMN2A_0816</name>
</gene>
<keyword evidence="2" id="KW-0479">Metal-binding</keyword>
<dbReference type="Pfam" id="PF13640">
    <property type="entry name" value="2OG-FeII_Oxy_3"/>
    <property type="match status" value="1"/>
</dbReference>
<dbReference type="HOGENOM" id="CLU_079367_1_0_3"/>
<dbReference type="InterPro" id="IPR045054">
    <property type="entry name" value="P4HA-like"/>
</dbReference>
<dbReference type="GO" id="GO:0016705">
    <property type="term" value="F:oxidoreductase activity, acting on paired donors, with incorporation or reduction of molecular oxygen"/>
    <property type="evidence" value="ECO:0007669"/>
    <property type="project" value="InterPro"/>
</dbReference>
<dbReference type="GO" id="GO:0031418">
    <property type="term" value="F:L-ascorbic acid binding"/>
    <property type="evidence" value="ECO:0007669"/>
    <property type="project" value="InterPro"/>
</dbReference>
<comment type="cofactor">
    <cofactor evidence="1">
        <name>L-ascorbate</name>
        <dbReference type="ChEBI" id="CHEBI:38290"/>
    </cofactor>
</comment>
<dbReference type="PANTHER" id="PTHR10869:SF246">
    <property type="entry name" value="TRANSMEMBRANE PROLYL 4-HYDROXYLASE"/>
    <property type="match status" value="1"/>
</dbReference>
<keyword evidence="5" id="KW-0408">Iron</keyword>
<accession>Q46JM1</accession>
<proteinExistence type="predicted"/>
<name>Q46JM1_PROMT</name>
<dbReference type="GO" id="GO:0005506">
    <property type="term" value="F:iron ion binding"/>
    <property type="evidence" value="ECO:0007669"/>
    <property type="project" value="InterPro"/>
</dbReference>
<protein>
    <recommendedName>
        <fullName evidence="6">Prolyl 4-hydroxylase alpha subunit domain-containing protein</fullName>
    </recommendedName>
</protein>
<feature type="domain" description="Prolyl 4-hydroxylase alpha subunit" evidence="6">
    <location>
        <begin position="17"/>
        <end position="196"/>
    </location>
</feature>
<dbReference type="Proteomes" id="UP000002535">
    <property type="component" value="Chromosome"/>
</dbReference>
<evidence type="ECO:0000259" key="6">
    <source>
        <dbReference type="SMART" id="SM00702"/>
    </source>
</evidence>